<organism evidence="2 3">
    <name type="scientific">Pleurodeles waltl</name>
    <name type="common">Iberian ribbed newt</name>
    <dbReference type="NCBI Taxonomy" id="8319"/>
    <lineage>
        <taxon>Eukaryota</taxon>
        <taxon>Metazoa</taxon>
        <taxon>Chordata</taxon>
        <taxon>Craniata</taxon>
        <taxon>Vertebrata</taxon>
        <taxon>Euteleostomi</taxon>
        <taxon>Amphibia</taxon>
        <taxon>Batrachia</taxon>
        <taxon>Caudata</taxon>
        <taxon>Salamandroidea</taxon>
        <taxon>Salamandridae</taxon>
        <taxon>Pleurodelinae</taxon>
        <taxon>Pleurodeles</taxon>
    </lineage>
</organism>
<dbReference type="EMBL" id="JANPWB010000007">
    <property type="protein sequence ID" value="KAJ1169506.1"/>
    <property type="molecule type" value="Genomic_DNA"/>
</dbReference>
<feature type="compositionally biased region" description="Basic and acidic residues" evidence="1">
    <location>
        <begin position="47"/>
        <end position="60"/>
    </location>
</feature>
<evidence type="ECO:0000313" key="3">
    <source>
        <dbReference type="Proteomes" id="UP001066276"/>
    </source>
</evidence>
<sequence>MKKDLKRLHPKVNEVPEPRSVDIDEDDDNAIEGEVVRDATREILIETSEDMTRDTEDLTVAKHAATP</sequence>
<gene>
    <name evidence="2" type="ORF">NDU88_001399</name>
</gene>
<dbReference type="AlphaFoldDB" id="A0AAV7SZT1"/>
<reference evidence="2" key="1">
    <citation type="journal article" date="2022" name="bioRxiv">
        <title>Sequencing and chromosome-scale assembly of the giantPleurodeles waltlgenome.</title>
        <authorList>
            <person name="Brown T."/>
            <person name="Elewa A."/>
            <person name="Iarovenko S."/>
            <person name="Subramanian E."/>
            <person name="Araus A.J."/>
            <person name="Petzold A."/>
            <person name="Susuki M."/>
            <person name="Suzuki K.-i.T."/>
            <person name="Hayashi T."/>
            <person name="Toyoda A."/>
            <person name="Oliveira C."/>
            <person name="Osipova E."/>
            <person name="Leigh N.D."/>
            <person name="Simon A."/>
            <person name="Yun M.H."/>
        </authorList>
    </citation>
    <scope>NUCLEOTIDE SEQUENCE</scope>
    <source>
        <strain evidence="2">20211129_DDA</strain>
        <tissue evidence="2">Liver</tissue>
    </source>
</reference>
<dbReference type="Proteomes" id="UP001066276">
    <property type="component" value="Chromosome 4_1"/>
</dbReference>
<protein>
    <submittedName>
        <fullName evidence="2">Uncharacterized protein</fullName>
    </submittedName>
</protein>
<comment type="caution">
    <text evidence="2">The sequence shown here is derived from an EMBL/GenBank/DDBJ whole genome shotgun (WGS) entry which is preliminary data.</text>
</comment>
<proteinExistence type="predicted"/>
<feature type="region of interest" description="Disordered" evidence="1">
    <location>
        <begin position="1"/>
        <end position="27"/>
    </location>
</feature>
<feature type="compositionally biased region" description="Basic residues" evidence="1">
    <location>
        <begin position="1"/>
        <end position="10"/>
    </location>
</feature>
<keyword evidence="3" id="KW-1185">Reference proteome</keyword>
<evidence type="ECO:0000313" key="2">
    <source>
        <dbReference type="EMBL" id="KAJ1169506.1"/>
    </source>
</evidence>
<feature type="compositionally biased region" description="Basic and acidic residues" evidence="1">
    <location>
        <begin position="11"/>
        <end position="22"/>
    </location>
</feature>
<feature type="region of interest" description="Disordered" evidence="1">
    <location>
        <begin position="47"/>
        <end position="67"/>
    </location>
</feature>
<evidence type="ECO:0000256" key="1">
    <source>
        <dbReference type="SAM" id="MobiDB-lite"/>
    </source>
</evidence>
<name>A0AAV7SZT1_PLEWA</name>
<accession>A0AAV7SZT1</accession>